<protein>
    <submittedName>
        <fullName evidence="1">Uncharacterized protein</fullName>
    </submittedName>
</protein>
<evidence type="ECO:0000313" key="1">
    <source>
        <dbReference type="EMBL" id="KKL93395.1"/>
    </source>
</evidence>
<name>A0A0F9IHV7_9ZZZZ</name>
<dbReference type="AlphaFoldDB" id="A0A0F9IHV7"/>
<dbReference type="EMBL" id="LAZR01019201">
    <property type="protein sequence ID" value="KKL93395.1"/>
    <property type="molecule type" value="Genomic_DNA"/>
</dbReference>
<reference evidence="1" key="1">
    <citation type="journal article" date="2015" name="Nature">
        <title>Complex archaea that bridge the gap between prokaryotes and eukaryotes.</title>
        <authorList>
            <person name="Spang A."/>
            <person name="Saw J.H."/>
            <person name="Jorgensen S.L."/>
            <person name="Zaremba-Niedzwiedzka K."/>
            <person name="Martijn J."/>
            <person name="Lind A.E."/>
            <person name="van Eijk R."/>
            <person name="Schleper C."/>
            <person name="Guy L."/>
            <person name="Ettema T.J."/>
        </authorList>
    </citation>
    <scope>NUCLEOTIDE SEQUENCE</scope>
</reference>
<sequence>MQELHKAIMAEADLKDSFTTLLDTAVKWSEYVLRHNDDETLDTGLDIAKALARYHHRISDIR</sequence>
<organism evidence="1">
    <name type="scientific">marine sediment metagenome</name>
    <dbReference type="NCBI Taxonomy" id="412755"/>
    <lineage>
        <taxon>unclassified sequences</taxon>
        <taxon>metagenomes</taxon>
        <taxon>ecological metagenomes</taxon>
    </lineage>
</organism>
<comment type="caution">
    <text evidence="1">The sequence shown here is derived from an EMBL/GenBank/DDBJ whole genome shotgun (WGS) entry which is preliminary data.</text>
</comment>
<gene>
    <name evidence="1" type="ORF">LCGC14_1875140</name>
</gene>
<proteinExistence type="predicted"/>
<accession>A0A0F9IHV7</accession>